<accession>A0A0S3TFB0</accession>
<name>A0A0S3TFB0_PHAAN</name>
<gene>
    <name evidence="1" type="primary">Vigan.UMG185600</name>
    <name evidence="1" type="ORF">VIGAN_UM185600</name>
</gene>
<evidence type="ECO:0000313" key="1">
    <source>
        <dbReference type="EMBL" id="BAU03801.1"/>
    </source>
</evidence>
<dbReference type="AlphaFoldDB" id="A0A0S3TFB0"/>
<reference evidence="1" key="1">
    <citation type="journal article" date="2015" name="Sci. Rep.">
        <title>The power of single molecule real-time sequencing technology in the de novo assembly of a eukaryotic genome.</title>
        <authorList>
            <person name="Sakai H."/>
            <person name="Naito K."/>
            <person name="Ogiso-Tanaka E."/>
            <person name="Takahashi Y."/>
            <person name="Iseki K."/>
            <person name="Muto C."/>
            <person name="Satou K."/>
            <person name="Teruya K."/>
            <person name="Shiroma A."/>
            <person name="Shimoji M."/>
            <person name="Hirano T."/>
            <person name="Itoh T."/>
            <person name="Kaga A."/>
            <person name="Tomooka N."/>
        </authorList>
    </citation>
    <scope>NUCLEOTIDE SEQUENCE</scope>
</reference>
<sequence length="84" mass="9652">MPSKCNELNCYVKKEEENGVGGIQSKVLNFILVNGVTAHMEKFWLSVLLHGLCIHHLENNLFPWNERRTSRSQDQQLAAEWCPA</sequence>
<organism evidence="1">
    <name type="scientific">Vigna angularis var. angularis</name>
    <dbReference type="NCBI Taxonomy" id="157739"/>
    <lineage>
        <taxon>Eukaryota</taxon>
        <taxon>Viridiplantae</taxon>
        <taxon>Streptophyta</taxon>
        <taxon>Embryophyta</taxon>
        <taxon>Tracheophyta</taxon>
        <taxon>Spermatophyta</taxon>
        <taxon>Magnoliopsida</taxon>
        <taxon>eudicotyledons</taxon>
        <taxon>Gunneridae</taxon>
        <taxon>Pentapetalae</taxon>
        <taxon>rosids</taxon>
        <taxon>fabids</taxon>
        <taxon>Fabales</taxon>
        <taxon>Fabaceae</taxon>
        <taxon>Papilionoideae</taxon>
        <taxon>50 kb inversion clade</taxon>
        <taxon>NPAAA clade</taxon>
        <taxon>indigoferoid/millettioid clade</taxon>
        <taxon>Phaseoleae</taxon>
        <taxon>Vigna</taxon>
    </lineage>
</organism>
<dbReference type="EMBL" id="AP016803">
    <property type="protein sequence ID" value="BAU03801.1"/>
    <property type="molecule type" value="Genomic_DNA"/>
</dbReference>
<proteinExistence type="predicted"/>
<protein>
    <submittedName>
        <fullName evidence="1">Uncharacterized protein</fullName>
    </submittedName>
</protein>